<evidence type="ECO:0000256" key="1">
    <source>
        <dbReference type="SAM" id="MobiDB-lite"/>
    </source>
</evidence>
<sequence length="217" mass="23899">MKSAKDLETTFFTGYRMLDMVCEKCDTILMQPRDGQIFCVACTEMESEISKDDPVTNPEAARSVVREQEERTDVDNEYETPAITNACSAPIMNAMSDAVRATSKNRTFPQNTSDHAHISGDRARNLGEVVVDHLAPVKITAAAFNKPNETALTTHPLETPVPGVHPANLHDTLNQLHAKILHYTEGLKETDNLESSVKLAEAIKSCADSIYAVKKII</sequence>
<evidence type="ECO:0008006" key="4">
    <source>
        <dbReference type="Google" id="ProtNLM"/>
    </source>
</evidence>
<protein>
    <recommendedName>
        <fullName evidence="4">Sjoegren syndrome/scleroderma autoantigen 1</fullName>
    </recommendedName>
</protein>
<reference evidence="3" key="1">
    <citation type="submission" date="2003-08" db="EMBL/GenBank/DDBJ databases">
        <authorList>
            <person name="Birren B."/>
            <person name="Nusbaum C."/>
            <person name="Abebe A."/>
            <person name="Abouelleil A."/>
            <person name="Adekoya E."/>
            <person name="Ait-zahra M."/>
            <person name="Allen N."/>
            <person name="Allen T."/>
            <person name="An P."/>
            <person name="Anderson M."/>
            <person name="Anderson S."/>
            <person name="Arachchi H."/>
            <person name="Armbruster J."/>
            <person name="Bachantsang P."/>
            <person name="Baldwin J."/>
            <person name="Barry A."/>
            <person name="Bayul T."/>
            <person name="Blitshsteyn B."/>
            <person name="Bloom T."/>
            <person name="Blye J."/>
            <person name="Boguslavskiy L."/>
            <person name="Borowsky M."/>
            <person name="Boukhgalter B."/>
            <person name="Brunache A."/>
            <person name="Butler J."/>
            <person name="Calixte N."/>
            <person name="Calvo S."/>
            <person name="Camarata J."/>
            <person name="Campo K."/>
            <person name="Chang J."/>
            <person name="Cheshatsang Y."/>
            <person name="Citroen M."/>
            <person name="Collymore A."/>
            <person name="Considine T."/>
            <person name="Cook A."/>
            <person name="Cooke P."/>
            <person name="Corum B."/>
            <person name="Cuomo C."/>
            <person name="David R."/>
            <person name="Dawoe T."/>
            <person name="Degray S."/>
            <person name="Dodge S."/>
            <person name="Dooley K."/>
            <person name="Dorje P."/>
            <person name="Dorjee K."/>
            <person name="Dorris L."/>
            <person name="Duffey N."/>
            <person name="Dupes A."/>
            <person name="Elkins T."/>
            <person name="Engels R."/>
            <person name="Erickson J."/>
            <person name="Farina A."/>
            <person name="Faro S."/>
            <person name="Ferreira P."/>
            <person name="Fischer H."/>
            <person name="Fitzgerald M."/>
            <person name="Foley K."/>
            <person name="Gage D."/>
            <person name="Galagan J."/>
            <person name="Gearin G."/>
            <person name="Gnerre S."/>
            <person name="Gnirke A."/>
            <person name="Goyette A."/>
            <person name="Graham J."/>
            <person name="Grandbois E."/>
            <person name="Gyaltsen K."/>
            <person name="Hafez N."/>
            <person name="Hagopian D."/>
            <person name="Hagos B."/>
            <person name="Hall J."/>
            <person name="Hatcher B."/>
            <person name="Heller A."/>
            <person name="Higgins H."/>
            <person name="Honan T."/>
            <person name="Horn A."/>
            <person name="Houde N."/>
            <person name="Hughes L."/>
            <person name="Hulme W."/>
            <person name="Husby E."/>
            <person name="Iliev I."/>
            <person name="Jaffe D."/>
            <person name="Jones C."/>
            <person name="Kamal M."/>
            <person name="Kamat A."/>
            <person name="Kamvysselis M."/>
            <person name="Karlsson E."/>
            <person name="Kells C."/>
            <person name="Kieu A."/>
            <person name="Kisner P."/>
            <person name="Kodira C."/>
            <person name="Kulbokas E."/>
            <person name="Labutti K."/>
            <person name="Lama D."/>
            <person name="Landers T."/>
            <person name="Leger J."/>
            <person name="Levine S."/>
            <person name="Lewis D."/>
            <person name="Lewis T."/>
            <person name="Lindblad-toh K."/>
            <person name="Liu X."/>
            <person name="Lokyitsang T."/>
            <person name="Lokyitsang Y."/>
            <person name="Lucien O."/>
            <person name="Lui A."/>
            <person name="Ma L.J."/>
            <person name="Mabbitt R."/>
            <person name="Macdonald J."/>
            <person name="Maclean C."/>
            <person name="Major J."/>
            <person name="Manning J."/>
            <person name="Marabella R."/>
            <person name="Maru K."/>
            <person name="Matthews C."/>
            <person name="Mauceli E."/>
            <person name="Mccarthy M."/>
            <person name="Mcdonough S."/>
            <person name="Mcghee T."/>
            <person name="Meldrim J."/>
            <person name="Meneus L."/>
            <person name="Mesirov J."/>
            <person name="Mihalev A."/>
            <person name="Mihova T."/>
            <person name="Mikkelsen T."/>
            <person name="Mlenga V."/>
            <person name="Moru K."/>
            <person name="Mozes J."/>
            <person name="Mulrain L."/>
            <person name="Munson G."/>
            <person name="Naylor J."/>
            <person name="Newes C."/>
            <person name="Nguyen C."/>
            <person name="Nguyen N."/>
            <person name="Nguyen T."/>
            <person name="Nicol R."/>
            <person name="Nielsen C."/>
            <person name="Nizzari M."/>
            <person name="Norbu C."/>
            <person name="Norbu N."/>
            <person name="O'donnell P."/>
            <person name="Okoawo O."/>
            <person name="O'leary S."/>
            <person name="Omotosho B."/>
            <person name="O'neill K."/>
            <person name="Osman S."/>
            <person name="Parker S."/>
            <person name="Perrin D."/>
            <person name="Phunkhang P."/>
            <person name="Piqani B."/>
            <person name="Purcell S."/>
            <person name="Rachupka T."/>
            <person name="Ramasamy U."/>
            <person name="Rameau R."/>
            <person name="Ray V."/>
            <person name="Raymond C."/>
            <person name="Retta R."/>
            <person name="Richardson S."/>
            <person name="Rise C."/>
            <person name="Rodriguez J."/>
            <person name="Rogers J."/>
            <person name="Rogov P."/>
            <person name="Rutman M."/>
            <person name="Schupbach R."/>
            <person name="Seaman C."/>
            <person name="Settipalli S."/>
            <person name="Sharpe T."/>
            <person name="Sheridan J."/>
            <person name="Sherpa N."/>
            <person name="Shi J."/>
            <person name="Smirnov S."/>
            <person name="Smith C."/>
            <person name="Sougnez C."/>
            <person name="Spencer B."/>
            <person name="Stalker J."/>
            <person name="Stange-thomann N."/>
            <person name="Stavropoulos S."/>
            <person name="Stetson K."/>
            <person name="Stone C."/>
            <person name="Stone S."/>
            <person name="Stubbs M."/>
            <person name="Talamas J."/>
            <person name="Tchuinga P."/>
            <person name="Tenzing P."/>
            <person name="Tesfaye S."/>
            <person name="Theodore J."/>
            <person name="Thoulutsang Y."/>
            <person name="Topham K."/>
            <person name="Towey S."/>
            <person name="Tsamla T."/>
            <person name="Tsomo N."/>
            <person name="Vallee D."/>
            <person name="Vassiliev H."/>
            <person name="Venkataraman V."/>
            <person name="Vinson J."/>
            <person name="Vo A."/>
            <person name="Wade C."/>
            <person name="Wang S."/>
            <person name="Wangchuk T."/>
            <person name="Wangdi T."/>
            <person name="Whittaker C."/>
            <person name="Wilkinson J."/>
            <person name="Wu Y."/>
            <person name="Wyman D."/>
            <person name="Yadav S."/>
            <person name="Yang S."/>
            <person name="Yang X."/>
            <person name="Yeager S."/>
            <person name="Yee E."/>
            <person name="Young G."/>
            <person name="Zainoun J."/>
            <person name="Zembeck L."/>
            <person name="Zimmer A."/>
            <person name="Zody M."/>
            <person name="Lander E."/>
        </authorList>
    </citation>
    <scope>NUCLEOTIDE SEQUENCE [LARGE SCALE GENOMIC DNA]</scope>
</reference>
<proteinExistence type="predicted"/>
<reference evidence="2" key="2">
    <citation type="submission" date="2025-08" db="UniProtKB">
        <authorList>
            <consortium name="Ensembl"/>
        </authorList>
    </citation>
    <scope>IDENTIFICATION</scope>
</reference>
<feature type="compositionally biased region" description="Basic and acidic residues" evidence="1">
    <location>
        <begin position="64"/>
        <end position="74"/>
    </location>
</feature>
<feature type="region of interest" description="Disordered" evidence="1">
    <location>
        <begin position="50"/>
        <end position="75"/>
    </location>
</feature>
<dbReference type="PANTHER" id="PTHR16537">
    <property type="entry name" value="SJOEGREN SYNDROME/SCLERODERMA AUTOANTIGEN 1"/>
    <property type="match status" value="1"/>
</dbReference>
<dbReference type="GeneTree" id="ENSGT01140000286847"/>
<dbReference type="InterPro" id="IPR051888">
    <property type="entry name" value="UPF0148_domain"/>
</dbReference>
<dbReference type="Pfam" id="PF06677">
    <property type="entry name" value="Auto_anti-p27"/>
    <property type="match status" value="1"/>
</dbReference>
<evidence type="ECO:0000313" key="2">
    <source>
        <dbReference type="Ensembl" id="ENSCSAVP00000014823.1"/>
    </source>
</evidence>
<accession>H2ZB58</accession>
<dbReference type="Ensembl" id="ENSCSAVT00000014996.1">
    <property type="protein sequence ID" value="ENSCSAVP00000014823.1"/>
    <property type="gene ID" value="ENSCSAVG00000008672.1"/>
</dbReference>
<keyword evidence="3" id="KW-1185">Reference proteome</keyword>
<dbReference type="InParanoid" id="H2ZB58"/>
<dbReference type="HOGENOM" id="CLU_1271909_0_0_1"/>
<dbReference type="InterPro" id="IPR009563">
    <property type="entry name" value="SSSCA1"/>
</dbReference>
<reference evidence="2" key="3">
    <citation type="submission" date="2025-09" db="UniProtKB">
        <authorList>
            <consortium name="Ensembl"/>
        </authorList>
    </citation>
    <scope>IDENTIFICATION</scope>
</reference>
<organism evidence="2 3">
    <name type="scientific">Ciona savignyi</name>
    <name type="common">Pacific transparent sea squirt</name>
    <dbReference type="NCBI Taxonomy" id="51511"/>
    <lineage>
        <taxon>Eukaryota</taxon>
        <taxon>Metazoa</taxon>
        <taxon>Chordata</taxon>
        <taxon>Tunicata</taxon>
        <taxon>Ascidiacea</taxon>
        <taxon>Phlebobranchia</taxon>
        <taxon>Cionidae</taxon>
        <taxon>Ciona</taxon>
    </lineage>
</organism>
<dbReference type="PANTHER" id="PTHR16537:SF1">
    <property type="entry name" value="PROTEIN ZNRD2"/>
    <property type="match status" value="1"/>
</dbReference>
<evidence type="ECO:0000313" key="3">
    <source>
        <dbReference type="Proteomes" id="UP000007875"/>
    </source>
</evidence>
<name>H2ZB58_CIOSA</name>
<dbReference type="Proteomes" id="UP000007875">
    <property type="component" value="Unassembled WGS sequence"/>
</dbReference>
<dbReference type="eggNOG" id="KOG4537">
    <property type="taxonomic scope" value="Eukaryota"/>
</dbReference>
<dbReference type="STRING" id="51511.ENSCSAVP00000014823"/>
<dbReference type="AlphaFoldDB" id="H2ZB58"/>